<sequence>MFFASKGAELAAKEGELSRVHASRKVVMLDVEKLEQAVVCFSTLPQRIVSNESADNKPPAQ</sequence>
<proteinExistence type="predicted"/>
<evidence type="ECO:0000313" key="1">
    <source>
        <dbReference type="EMBL" id="ACY51613.1"/>
    </source>
</evidence>
<gene>
    <name evidence="1" type="ordered locus">VEA_003453</name>
</gene>
<name>A0ACA6QMG5_VIBAE</name>
<dbReference type="Proteomes" id="UP000002571">
    <property type="component" value="Chromosome 1"/>
</dbReference>
<organism evidence="1 2">
    <name type="scientific">Vibrio antiquarius (strain Ex25)</name>
    <dbReference type="NCBI Taxonomy" id="150340"/>
    <lineage>
        <taxon>Bacteria</taxon>
        <taxon>Pseudomonadati</taxon>
        <taxon>Pseudomonadota</taxon>
        <taxon>Gammaproteobacteria</taxon>
        <taxon>Vibrionales</taxon>
        <taxon>Vibrionaceae</taxon>
        <taxon>Vibrio</taxon>
        <taxon>Vibrio diabolicus subgroup</taxon>
    </lineage>
</organism>
<accession>A0ACA6QMG5</accession>
<reference evidence="1" key="1">
    <citation type="submission" date="2009-10" db="EMBL/GenBank/DDBJ databases">
        <authorList>
            <consortium name="Los Alamos National Laboratory (LANL)"/>
            <consortium name="National Microbial Pathogen Data Resource (NMPDR)"/>
            <person name="Munk A.C."/>
            <person name="Tapia R."/>
            <person name="Green L."/>
            <person name="Rogers Y."/>
            <person name="Detter J.C."/>
            <person name="Bruce D."/>
            <person name="Brettin T.S."/>
            <person name="Colwell R."/>
            <person name="Huq A."/>
            <person name="Grim C.J."/>
            <person name="Hasan N.A."/>
            <person name="Vonstein V."/>
            <person name="Bartels D."/>
        </authorList>
    </citation>
    <scope>NUCLEOTIDE SEQUENCE</scope>
    <source>
        <strain evidence="1">EX25</strain>
    </source>
</reference>
<evidence type="ECO:0000313" key="2">
    <source>
        <dbReference type="Proteomes" id="UP000002571"/>
    </source>
</evidence>
<dbReference type="EMBL" id="CP001805">
    <property type="protein sequence ID" value="ACY51613.1"/>
    <property type="molecule type" value="Genomic_DNA"/>
</dbReference>
<protein>
    <submittedName>
        <fullName evidence="1">Uncharacterized protein</fullName>
    </submittedName>
</protein>
<keyword evidence="2" id="KW-1185">Reference proteome</keyword>